<feature type="transmembrane region" description="Helical" evidence="2">
    <location>
        <begin position="126"/>
        <end position="151"/>
    </location>
</feature>
<keyword evidence="2" id="KW-0812">Transmembrane</keyword>
<evidence type="ECO:0000313" key="4">
    <source>
        <dbReference type="Proteomes" id="UP000176998"/>
    </source>
</evidence>
<sequence length="156" mass="17403">MLPPKAKFVREIERGSTNNRTRKPTSTTPSPALSHPKCTFTAPSPPDMTYFARILRYQRYGRDGLGPAYASDLTLPVYEKYKSPYQVTYTERPGSPRGSAQSDQLPFDVAGYRRALVAATVKRRQWCTFVAVVLALLILIFGAGVLAFVMVSVRLK</sequence>
<keyword evidence="4" id="KW-1185">Reference proteome</keyword>
<feature type="compositionally biased region" description="Low complexity" evidence="1">
    <location>
        <begin position="16"/>
        <end position="31"/>
    </location>
</feature>
<feature type="region of interest" description="Disordered" evidence="1">
    <location>
        <begin position="1"/>
        <end position="39"/>
    </location>
</feature>
<proteinExistence type="predicted"/>
<dbReference type="EMBL" id="MJBS01000015">
    <property type="protein sequence ID" value="OHF02099.1"/>
    <property type="molecule type" value="Genomic_DNA"/>
</dbReference>
<dbReference type="RefSeq" id="XP_022479241.1">
    <property type="nucleotide sequence ID" value="XM_022614328.1"/>
</dbReference>
<keyword evidence="2" id="KW-0472">Membrane</keyword>
<reference evidence="3 4" key="1">
    <citation type="submission" date="2016-09" db="EMBL/GenBank/DDBJ databases">
        <authorList>
            <person name="Capua I."/>
            <person name="De Benedictis P."/>
            <person name="Joannis T."/>
            <person name="Lombin L.H."/>
            <person name="Cattoli G."/>
        </authorList>
    </citation>
    <scope>NUCLEOTIDE SEQUENCE [LARGE SCALE GENOMIC DNA]</scope>
    <source>
        <strain evidence="3 4">IMI 309357</strain>
    </source>
</reference>
<gene>
    <name evidence="3" type="ORF">CORC01_02678</name>
</gene>
<dbReference type="Proteomes" id="UP000176998">
    <property type="component" value="Unassembled WGS sequence"/>
</dbReference>
<evidence type="ECO:0000313" key="3">
    <source>
        <dbReference type="EMBL" id="OHF02099.1"/>
    </source>
</evidence>
<keyword evidence="2" id="KW-1133">Transmembrane helix</keyword>
<evidence type="ECO:0000256" key="1">
    <source>
        <dbReference type="SAM" id="MobiDB-lite"/>
    </source>
</evidence>
<protein>
    <submittedName>
        <fullName evidence="3">Uncharacterized protein</fullName>
    </submittedName>
</protein>
<dbReference type="OrthoDB" id="4849374at2759"/>
<accession>A0A1G4BKX0</accession>
<comment type="caution">
    <text evidence="3">The sequence shown here is derived from an EMBL/GenBank/DDBJ whole genome shotgun (WGS) entry which is preliminary data.</text>
</comment>
<dbReference type="GeneID" id="34555838"/>
<name>A0A1G4BKX0_9PEZI</name>
<organism evidence="3 4">
    <name type="scientific">Colletotrichum orchidophilum</name>
    <dbReference type="NCBI Taxonomy" id="1209926"/>
    <lineage>
        <taxon>Eukaryota</taxon>
        <taxon>Fungi</taxon>
        <taxon>Dikarya</taxon>
        <taxon>Ascomycota</taxon>
        <taxon>Pezizomycotina</taxon>
        <taxon>Sordariomycetes</taxon>
        <taxon>Hypocreomycetidae</taxon>
        <taxon>Glomerellales</taxon>
        <taxon>Glomerellaceae</taxon>
        <taxon>Colletotrichum</taxon>
    </lineage>
</organism>
<evidence type="ECO:0000256" key="2">
    <source>
        <dbReference type="SAM" id="Phobius"/>
    </source>
</evidence>
<dbReference type="AlphaFoldDB" id="A0A1G4BKX0"/>